<gene>
    <name evidence="2" type="ORF">SAMN05660462_02547</name>
</gene>
<organism evidence="2 3">
    <name type="scientific">Proteiniborus ethanoligenes</name>
    <dbReference type="NCBI Taxonomy" id="415015"/>
    <lineage>
        <taxon>Bacteria</taxon>
        <taxon>Bacillati</taxon>
        <taxon>Bacillota</taxon>
        <taxon>Clostridia</taxon>
        <taxon>Eubacteriales</taxon>
        <taxon>Proteiniborus</taxon>
    </lineage>
</organism>
<dbReference type="OrthoDB" id="1094867at2"/>
<dbReference type="RefSeq" id="WP_091731965.1">
    <property type="nucleotide sequence ID" value="NZ_FNQE01000031.1"/>
</dbReference>
<dbReference type="STRING" id="415015.SAMN05660462_02547"/>
<dbReference type="AlphaFoldDB" id="A0A1H3RTB2"/>
<reference evidence="2 3" key="1">
    <citation type="submission" date="2016-10" db="EMBL/GenBank/DDBJ databases">
        <authorList>
            <person name="de Groot N.N."/>
        </authorList>
    </citation>
    <scope>NUCLEOTIDE SEQUENCE [LARGE SCALE GENOMIC DNA]</scope>
    <source>
        <strain evidence="2 3">DSM 21650</strain>
    </source>
</reference>
<sequence>MKRLFSLMLVMVMLLSVGTEVFAASTGWKDLTVKDRVRYENGNINLKELGINIEEIIGFDILKENKRDKVHFSLEKDKVEFETELKLNTDYRLRVITENDKINVNFKTEDLPVIKETGDVIVVKVPAMPEKGFKWPYYLRIPSNEYKEFNKSIKRYLMVDMLNTGARIEGGERLTKFHMEENFLLSVGVAEGTYSPLIIPIIPRTNTYYNNIVNNVEDENMVYEHQLDRDSLLLKDLMKDKVIGEQLKTGYSDGGYNINDFVDIDKQVLAMIDHAIAYLNKYDHKVENKVMWNGFSASGEFANRFTLLYPHRVKVMVTGGAMAGTIIPLETYKGEELIYPIGVSEYEKITGRKFNLDEQNKVAKLTYVGELDTNDPLMSSDTYGKKERELIIKLFGKEFKARTKNTVEAYKSAGGKGAFVYAKDTGHWASYEIFEYIIQFVKDNRDSEDPVYKLPVGEEIKKALKVEIY</sequence>
<proteinExistence type="predicted"/>
<evidence type="ECO:0000313" key="3">
    <source>
        <dbReference type="Proteomes" id="UP000198625"/>
    </source>
</evidence>
<evidence type="ECO:0000313" key="2">
    <source>
        <dbReference type="EMBL" id="SDZ28943.1"/>
    </source>
</evidence>
<dbReference type="Gene3D" id="3.40.50.1820">
    <property type="entry name" value="alpha/beta hydrolase"/>
    <property type="match status" value="1"/>
</dbReference>
<keyword evidence="3" id="KW-1185">Reference proteome</keyword>
<keyword evidence="1" id="KW-0732">Signal</keyword>
<name>A0A1H3RTB2_9FIRM</name>
<dbReference type="InterPro" id="IPR029058">
    <property type="entry name" value="AB_hydrolase_fold"/>
</dbReference>
<feature type="chain" id="PRO_5011656292" evidence="1">
    <location>
        <begin position="24"/>
        <end position="469"/>
    </location>
</feature>
<evidence type="ECO:0000256" key="1">
    <source>
        <dbReference type="SAM" id="SignalP"/>
    </source>
</evidence>
<dbReference type="Proteomes" id="UP000198625">
    <property type="component" value="Unassembled WGS sequence"/>
</dbReference>
<dbReference type="EMBL" id="FNQE01000031">
    <property type="protein sequence ID" value="SDZ28943.1"/>
    <property type="molecule type" value="Genomic_DNA"/>
</dbReference>
<accession>A0A1H3RTB2</accession>
<protein>
    <submittedName>
        <fullName evidence="2">Uncharacterized protein</fullName>
    </submittedName>
</protein>
<dbReference type="SUPFAM" id="SSF53474">
    <property type="entry name" value="alpha/beta-Hydrolases"/>
    <property type="match status" value="1"/>
</dbReference>
<feature type="signal peptide" evidence="1">
    <location>
        <begin position="1"/>
        <end position="23"/>
    </location>
</feature>